<reference evidence="7" key="1">
    <citation type="submission" date="2016-10" db="EMBL/GenBank/DDBJ databases">
        <authorList>
            <person name="Varghese N."/>
            <person name="Submissions S."/>
        </authorList>
    </citation>
    <scope>NUCLEOTIDE SEQUENCE [LARGE SCALE GENOMIC DNA]</scope>
    <source>
        <strain evidence="7">DSM 21424</strain>
    </source>
</reference>
<dbReference type="SUPFAM" id="SSF53850">
    <property type="entry name" value="Periplasmic binding protein-like II"/>
    <property type="match status" value="1"/>
</dbReference>
<dbReference type="PROSITE" id="PS50931">
    <property type="entry name" value="HTH_LYSR"/>
    <property type="match status" value="1"/>
</dbReference>
<evidence type="ECO:0000256" key="4">
    <source>
        <dbReference type="ARBA" id="ARBA00023163"/>
    </source>
</evidence>
<evidence type="ECO:0000256" key="1">
    <source>
        <dbReference type="ARBA" id="ARBA00009437"/>
    </source>
</evidence>
<evidence type="ECO:0000256" key="2">
    <source>
        <dbReference type="ARBA" id="ARBA00023015"/>
    </source>
</evidence>
<dbReference type="RefSeq" id="WP_090109554.1">
    <property type="nucleotide sequence ID" value="NZ_FNAT01000001.1"/>
</dbReference>
<feature type="domain" description="HTH lysR-type" evidence="5">
    <location>
        <begin position="1"/>
        <end position="59"/>
    </location>
</feature>
<dbReference type="Proteomes" id="UP000198922">
    <property type="component" value="Unassembled WGS sequence"/>
</dbReference>
<organism evidence="6 7">
    <name type="scientific">Limimaricola pyoseonensis</name>
    <dbReference type="NCBI Taxonomy" id="521013"/>
    <lineage>
        <taxon>Bacteria</taxon>
        <taxon>Pseudomonadati</taxon>
        <taxon>Pseudomonadota</taxon>
        <taxon>Alphaproteobacteria</taxon>
        <taxon>Rhodobacterales</taxon>
        <taxon>Paracoccaceae</taxon>
        <taxon>Limimaricola</taxon>
    </lineage>
</organism>
<dbReference type="EMBL" id="FNAT01000001">
    <property type="protein sequence ID" value="SDE10709.1"/>
    <property type="molecule type" value="Genomic_DNA"/>
</dbReference>
<dbReference type="Pfam" id="PF00126">
    <property type="entry name" value="HTH_1"/>
    <property type="match status" value="1"/>
</dbReference>
<sequence>MDNWDDLRFLVAVSKTGTMTGAARLLGTNVATVSRRVERLTQQLGQPPFVKTAEGWKPSAAAAGLIEVASAFEGRISREINQNGAQGARGPIRIGCPPFISSHVLFPALAHSADRLASVQLEFTDRVFQEGLGDNDVVIRPKPPTGGRLRTRRVGEMAVRLYRHEREGEEWAGLDRSYDETSVNGLGLTRYGRPPLMRVPTFRALADLLVQSGLPGPLPDLLAQDHPMLEPVPEVPPFQIELWVIYHESRRGDPAIEAVLDWIDAAFAQLAPPHHAK</sequence>
<dbReference type="InterPro" id="IPR050176">
    <property type="entry name" value="LTTR"/>
</dbReference>
<keyword evidence="4" id="KW-0804">Transcription</keyword>
<dbReference type="Pfam" id="PF03466">
    <property type="entry name" value="LysR_substrate"/>
    <property type="match status" value="1"/>
</dbReference>
<dbReference type="Gene3D" id="1.10.10.10">
    <property type="entry name" value="Winged helix-like DNA-binding domain superfamily/Winged helix DNA-binding domain"/>
    <property type="match status" value="1"/>
</dbReference>
<dbReference type="InterPro" id="IPR005119">
    <property type="entry name" value="LysR_subst-bd"/>
</dbReference>
<protein>
    <submittedName>
        <fullName evidence="6">DNA-binding transcriptional regulator, LysR family</fullName>
    </submittedName>
</protein>
<dbReference type="GO" id="GO:0003677">
    <property type="term" value="F:DNA binding"/>
    <property type="evidence" value="ECO:0007669"/>
    <property type="project" value="UniProtKB-KW"/>
</dbReference>
<proteinExistence type="inferred from homology"/>
<evidence type="ECO:0000313" key="6">
    <source>
        <dbReference type="EMBL" id="SDE10709.1"/>
    </source>
</evidence>
<dbReference type="SUPFAM" id="SSF46785">
    <property type="entry name" value="Winged helix' DNA-binding domain"/>
    <property type="match status" value="1"/>
</dbReference>
<dbReference type="AlphaFoldDB" id="A0A1G7A7A8"/>
<dbReference type="InterPro" id="IPR036388">
    <property type="entry name" value="WH-like_DNA-bd_sf"/>
</dbReference>
<dbReference type="Gene3D" id="3.40.190.10">
    <property type="entry name" value="Periplasmic binding protein-like II"/>
    <property type="match status" value="1"/>
</dbReference>
<dbReference type="OrthoDB" id="7768317at2"/>
<dbReference type="InterPro" id="IPR036390">
    <property type="entry name" value="WH_DNA-bd_sf"/>
</dbReference>
<evidence type="ECO:0000313" key="7">
    <source>
        <dbReference type="Proteomes" id="UP000198922"/>
    </source>
</evidence>
<dbReference type="GO" id="GO:0003700">
    <property type="term" value="F:DNA-binding transcription factor activity"/>
    <property type="evidence" value="ECO:0007669"/>
    <property type="project" value="InterPro"/>
</dbReference>
<accession>A0A1G7A7A8</accession>
<keyword evidence="7" id="KW-1185">Reference proteome</keyword>
<keyword evidence="3 6" id="KW-0238">DNA-binding</keyword>
<keyword evidence="2" id="KW-0805">Transcription regulation</keyword>
<dbReference type="STRING" id="521013.SAMN04488567_0844"/>
<comment type="similarity">
    <text evidence="1">Belongs to the LysR transcriptional regulatory family.</text>
</comment>
<dbReference type="PANTHER" id="PTHR30579">
    <property type="entry name" value="TRANSCRIPTIONAL REGULATOR"/>
    <property type="match status" value="1"/>
</dbReference>
<dbReference type="PANTHER" id="PTHR30579:SF3">
    <property type="entry name" value="TRANSCRIPTIONAL REGULATORY PROTEIN"/>
    <property type="match status" value="1"/>
</dbReference>
<evidence type="ECO:0000259" key="5">
    <source>
        <dbReference type="PROSITE" id="PS50931"/>
    </source>
</evidence>
<gene>
    <name evidence="6" type="ORF">SAMN04488567_0844</name>
</gene>
<evidence type="ECO:0000256" key="3">
    <source>
        <dbReference type="ARBA" id="ARBA00023125"/>
    </source>
</evidence>
<name>A0A1G7A7A8_9RHOB</name>
<dbReference type="InterPro" id="IPR000847">
    <property type="entry name" value="LysR_HTH_N"/>
</dbReference>